<name>A0A210QR79_MIZYE</name>
<keyword evidence="6" id="KW-1185">Reference proteome</keyword>
<proteinExistence type="inferred from homology"/>
<dbReference type="GO" id="GO:0004180">
    <property type="term" value="F:carboxypeptidase activity"/>
    <property type="evidence" value="ECO:0007669"/>
    <property type="project" value="TreeGrafter"/>
</dbReference>
<keyword evidence="2" id="KW-0472">Membrane</keyword>
<dbReference type="AlphaFoldDB" id="A0A210QR79"/>
<dbReference type="Gene3D" id="3.40.630.10">
    <property type="entry name" value="Zn peptidases"/>
    <property type="match status" value="2"/>
</dbReference>
<dbReference type="InterPro" id="IPR046450">
    <property type="entry name" value="PA_dom_sf"/>
</dbReference>
<dbReference type="Pfam" id="PF04389">
    <property type="entry name" value="Peptidase_M28"/>
    <property type="match status" value="1"/>
</dbReference>
<dbReference type="FunFam" id="3.40.630.10:FF:000101">
    <property type="entry name" value="N-acetylated alpha-linked acidic dipeptidase like 1"/>
    <property type="match status" value="1"/>
</dbReference>
<dbReference type="Proteomes" id="UP000242188">
    <property type="component" value="Unassembled WGS sequence"/>
</dbReference>
<comment type="similarity">
    <text evidence="1">Belongs to the peptidase M28 family. M28B subfamily.</text>
</comment>
<dbReference type="Pfam" id="PF02225">
    <property type="entry name" value="PA"/>
    <property type="match status" value="1"/>
</dbReference>
<dbReference type="InterPro" id="IPR039373">
    <property type="entry name" value="Peptidase_M28B"/>
</dbReference>
<accession>A0A210QR79</accession>
<feature type="domain" description="PA" evidence="3">
    <location>
        <begin position="198"/>
        <end position="281"/>
    </location>
</feature>
<keyword evidence="2" id="KW-1133">Transmembrane helix</keyword>
<dbReference type="PANTHER" id="PTHR10404:SF77">
    <property type="entry name" value="GLUTAMATE CARBOXYPEPTIDASE 2 HOMOLOG"/>
    <property type="match status" value="1"/>
</dbReference>
<evidence type="ECO:0000313" key="6">
    <source>
        <dbReference type="Proteomes" id="UP000242188"/>
    </source>
</evidence>
<evidence type="ECO:0000259" key="3">
    <source>
        <dbReference type="Pfam" id="PF02225"/>
    </source>
</evidence>
<protein>
    <submittedName>
        <fullName evidence="5">N-acetylated-alpha-linked acidic dipeptidase 2</fullName>
    </submittedName>
</protein>
<dbReference type="SUPFAM" id="SSF52025">
    <property type="entry name" value="PA domain"/>
    <property type="match status" value="1"/>
</dbReference>
<dbReference type="SUPFAM" id="SSF53187">
    <property type="entry name" value="Zn-dependent exopeptidases"/>
    <property type="match status" value="1"/>
</dbReference>
<dbReference type="PANTHER" id="PTHR10404">
    <property type="entry name" value="N-ACETYLATED-ALPHA-LINKED ACIDIC DIPEPTIDASE"/>
    <property type="match status" value="1"/>
</dbReference>
<dbReference type="Gene3D" id="3.50.30.30">
    <property type="match status" value="1"/>
</dbReference>
<dbReference type="EMBL" id="NEDP02002305">
    <property type="protein sequence ID" value="OWF51257.1"/>
    <property type="molecule type" value="Genomic_DNA"/>
</dbReference>
<evidence type="ECO:0000256" key="1">
    <source>
        <dbReference type="ARBA" id="ARBA00005634"/>
    </source>
</evidence>
<evidence type="ECO:0000259" key="4">
    <source>
        <dbReference type="Pfam" id="PF04389"/>
    </source>
</evidence>
<dbReference type="CDD" id="cd02121">
    <property type="entry name" value="PA_GCPII_like"/>
    <property type="match status" value="1"/>
</dbReference>
<evidence type="ECO:0000313" key="5">
    <source>
        <dbReference type="EMBL" id="OWF51257.1"/>
    </source>
</evidence>
<dbReference type="OrthoDB" id="5841748at2759"/>
<gene>
    <name evidence="5" type="ORF">KP79_PYT10820</name>
</gene>
<keyword evidence="2" id="KW-0812">Transmembrane</keyword>
<comment type="caution">
    <text evidence="5">The sequence shown here is derived from an EMBL/GenBank/DDBJ whole genome shotgun (WGS) entry which is preliminary data.</text>
</comment>
<feature type="domain" description="Peptidase M28" evidence="4">
    <location>
        <begin position="382"/>
        <end position="476"/>
    </location>
</feature>
<sequence>MQEFNSTDGFVTKRGAHVRRNLLISALVCLVLGMAIGLLIGRFGTCPEQPELDVKDGVFLPGISEKIIQDGDPTISDEIINNIKSDNIRDYLRTLSEFPHLAGTDADYRQAKELHDFWKHEGLDEAYLTPYDVLLSYPNVTDDDMMNRIELLDDTDGIVYQSPLREAILHPTENKSDVVPPFNAYSAPGDVVSERLAYVNYGRLEDYRWLKNNTSVDVTGAIVIVRYGKIFRGDKVHLATLHGAIGIIIYSDPADYTLDGSTSRVYPEDWWLPPSGTQRGTIYRGLGDPLTPGYPATETSYRYTENSSEAQLPTIPAHPVGYGIGQNLLSAMAGEEVPADWRGALNITYRLGGLLNTTGWKIRMFISTKNAIRRTYNAFGIIRGAIEPDRYVLIGNHRDAWVFGAMDPSSGTAVMKEVSRVMGNLVQQGRWRPRRTVIFCSWGSEEYGLIGSNEWVEQYVKNLAARSVAYVNLDTAVIGT</sequence>
<organism evidence="5 6">
    <name type="scientific">Mizuhopecten yessoensis</name>
    <name type="common">Japanese scallop</name>
    <name type="synonym">Patinopecten yessoensis</name>
    <dbReference type="NCBI Taxonomy" id="6573"/>
    <lineage>
        <taxon>Eukaryota</taxon>
        <taxon>Metazoa</taxon>
        <taxon>Spiralia</taxon>
        <taxon>Lophotrochozoa</taxon>
        <taxon>Mollusca</taxon>
        <taxon>Bivalvia</taxon>
        <taxon>Autobranchia</taxon>
        <taxon>Pteriomorphia</taxon>
        <taxon>Pectinida</taxon>
        <taxon>Pectinoidea</taxon>
        <taxon>Pectinidae</taxon>
        <taxon>Mizuhopecten</taxon>
    </lineage>
</organism>
<dbReference type="FunFam" id="3.50.30.30:FF:000002">
    <property type="entry name" value="N-acetylated-alpha-linked acidic dipeptidase 2"/>
    <property type="match status" value="1"/>
</dbReference>
<reference evidence="5 6" key="1">
    <citation type="journal article" date="2017" name="Nat. Ecol. Evol.">
        <title>Scallop genome provides insights into evolution of bilaterian karyotype and development.</title>
        <authorList>
            <person name="Wang S."/>
            <person name="Zhang J."/>
            <person name="Jiao W."/>
            <person name="Li J."/>
            <person name="Xun X."/>
            <person name="Sun Y."/>
            <person name="Guo X."/>
            <person name="Huan P."/>
            <person name="Dong B."/>
            <person name="Zhang L."/>
            <person name="Hu X."/>
            <person name="Sun X."/>
            <person name="Wang J."/>
            <person name="Zhao C."/>
            <person name="Wang Y."/>
            <person name="Wang D."/>
            <person name="Huang X."/>
            <person name="Wang R."/>
            <person name="Lv J."/>
            <person name="Li Y."/>
            <person name="Zhang Z."/>
            <person name="Liu B."/>
            <person name="Lu W."/>
            <person name="Hui Y."/>
            <person name="Liang J."/>
            <person name="Zhou Z."/>
            <person name="Hou R."/>
            <person name="Li X."/>
            <person name="Liu Y."/>
            <person name="Li H."/>
            <person name="Ning X."/>
            <person name="Lin Y."/>
            <person name="Zhao L."/>
            <person name="Xing Q."/>
            <person name="Dou J."/>
            <person name="Li Y."/>
            <person name="Mao J."/>
            <person name="Guo H."/>
            <person name="Dou H."/>
            <person name="Li T."/>
            <person name="Mu C."/>
            <person name="Jiang W."/>
            <person name="Fu Q."/>
            <person name="Fu X."/>
            <person name="Miao Y."/>
            <person name="Liu J."/>
            <person name="Yu Q."/>
            <person name="Li R."/>
            <person name="Liao H."/>
            <person name="Li X."/>
            <person name="Kong Y."/>
            <person name="Jiang Z."/>
            <person name="Chourrout D."/>
            <person name="Li R."/>
            <person name="Bao Z."/>
        </authorList>
    </citation>
    <scope>NUCLEOTIDE SEQUENCE [LARGE SCALE GENOMIC DNA]</scope>
    <source>
        <strain evidence="5 6">PY_sf001</strain>
    </source>
</reference>
<dbReference type="InterPro" id="IPR007484">
    <property type="entry name" value="Peptidase_M28"/>
</dbReference>
<evidence type="ECO:0000256" key="2">
    <source>
        <dbReference type="SAM" id="Phobius"/>
    </source>
</evidence>
<feature type="transmembrane region" description="Helical" evidence="2">
    <location>
        <begin position="21"/>
        <end position="40"/>
    </location>
</feature>
<dbReference type="InterPro" id="IPR003137">
    <property type="entry name" value="PA_domain"/>
</dbReference>